<dbReference type="RefSeq" id="WP_073592452.1">
    <property type="nucleotide sequence ID" value="NZ_MRCE01000004.1"/>
</dbReference>
<dbReference type="STRING" id="454136.NIES2119_05635"/>
<comment type="caution">
    <text evidence="1">The sequence shown here is derived from an EMBL/GenBank/DDBJ whole genome shotgun (WGS) entry which is preliminary data.</text>
</comment>
<evidence type="ECO:0000313" key="2">
    <source>
        <dbReference type="Proteomes" id="UP000185860"/>
    </source>
</evidence>
<evidence type="ECO:0000313" key="1">
    <source>
        <dbReference type="EMBL" id="OKH39731.1"/>
    </source>
</evidence>
<dbReference type="EMBL" id="MRCE01000004">
    <property type="protein sequence ID" value="OKH39731.1"/>
    <property type="molecule type" value="Genomic_DNA"/>
</dbReference>
<dbReference type="NCBIfam" id="TIGR02241">
    <property type="entry name" value="conserved hypothetical phage tail region protein"/>
    <property type="match status" value="1"/>
</dbReference>
<dbReference type="InterPro" id="IPR011747">
    <property type="entry name" value="CHP02241"/>
</dbReference>
<protein>
    <recommendedName>
        <fullName evidence="3">Phage tail protein</fullName>
    </recommendedName>
</protein>
<sequence length="174" mass="19163">MQAGVFTTVASRYYVEFDGITQAQIKSMAQISYEGKVTGNAKPIGSTKSGIHDRQTTSGGYDSHPAMTIEVYLCDHPSSASSQLYKWFQECLPPSEGGRGNWSNNRKNGSVVVYDPNGNEVLRWNLERAWPKKYSLSDADVTGQDLAVETYELVAERIRKAKAVSNRAVTYGGV</sequence>
<dbReference type="InterPro" id="IPR010667">
    <property type="entry name" value="Phage_T4_Gp19"/>
</dbReference>
<dbReference type="AlphaFoldDB" id="A0A1U7IQM0"/>
<accession>A0A1U7IQM0</accession>
<dbReference type="Pfam" id="PF06841">
    <property type="entry name" value="Phage_T4_gp19"/>
    <property type="match status" value="1"/>
</dbReference>
<name>A0A1U7IQM0_9CYAN</name>
<proteinExistence type="predicted"/>
<dbReference type="PANTHER" id="PTHR38009:SF1">
    <property type="entry name" value="CONSERVED HYPOTHETICAL PHAGE TAIL PROTEIN"/>
    <property type="match status" value="1"/>
</dbReference>
<dbReference type="PANTHER" id="PTHR38009">
    <property type="entry name" value="CONSERVED HYPOTHETICAL PHAGE TAIL PROTEIN"/>
    <property type="match status" value="1"/>
</dbReference>
<gene>
    <name evidence="1" type="ORF">NIES2119_05635</name>
</gene>
<reference evidence="1 2" key="1">
    <citation type="submission" date="2016-11" db="EMBL/GenBank/DDBJ databases">
        <title>Draft Genome Sequences of Nine Cyanobacterial Strains from Diverse Habitats.</title>
        <authorList>
            <person name="Zhu T."/>
            <person name="Hou S."/>
            <person name="Lu X."/>
            <person name="Hess W.R."/>
        </authorList>
    </citation>
    <scope>NUCLEOTIDE SEQUENCE [LARGE SCALE GENOMIC DNA]</scope>
    <source>
        <strain evidence="1 2">IAM M-71</strain>
    </source>
</reference>
<dbReference type="OrthoDB" id="529773at2"/>
<evidence type="ECO:0008006" key="3">
    <source>
        <dbReference type="Google" id="ProtNLM"/>
    </source>
</evidence>
<dbReference type="GO" id="GO:0005198">
    <property type="term" value="F:structural molecule activity"/>
    <property type="evidence" value="ECO:0007669"/>
    <property type="project" value="InterPro"/>
</dbReference>
<organism evidence="1 2">
    <name type="scientific">[Phormidium ambiguum] IAM M-71</name>
    <dbReference type="NCBI Taxonomy" id="454136"/>
    <lineage>
        <taxon>Bacteria</taxon>
        <taxon>Bacillati</taxon>
        <taxon>Cyanobacteriota</taxon>
        <taxon>Cyanophyceae</taxon>
        <taxon>Oscillatoriophycideae</taxon>
        <taxon>Aerosakkonematales</taxon>
        <taxon>Aerosakkonemataceae</taxon>
        <taxon>Floridanema</taxon>
    </lineage>
</organism>
<dbReference type="Proteomes" id="UP000185860">
    <property type="component" value="Unassembled WGS sequence"/>
</dbReference>